<organism evidence="4 5">
    <name type="scientific">Candidatus Wallbacteria bacterium HGW-Wallbacteria-1</name>
    <dbReference type="NCBI Taxonomy" id="2013854"/>
    <lineage>
        <taxon>Bacteria</taxon>
        <taxon>Candidatus Walliibacteriota</taxon>
    </lineage>
</organism>
<name>A0A2N1PTI8_9BACT</name>
<dbReference type="GO" id="GO:0006457">
    <property type="term" value="P:protein folding"/>
    <property type="evidence" value="ECO:0007669"/>
    <property type="project" value="InterPro"/>
</dbReference>
<dbReference type="PROSITE" id="PS50005">
    <property type="entry name" value="TPR"/>
    <property type="match status" value="1"/>
</dbReference>
<dbReference type="GO" id="GO:0042803">
    <property type="term" value="F:protein homodimerization activity"/>
    <property type="evidence" value="ECO:0007669"/>
    <property type="project" value="InterPro"/>
</dbReference>
<keyword evidence="3" id="KW-0175">Coiled coil</keyword>
<feature type="coiled-coil region" evidence="3">
    <location>
        <begin position="290"/>
        <end position="428"/>
    </location>
</feature>
<dbReference type="InterPro" id="IPR019734">
    <property type="entry name" value="TPR_rpt"/>
</dbReference>
<keyword evidence="1" id="KW-0143">Chaperone</keyword>
<accession>A0A2N1PTI8</accession>
<dbReference type="Gene3D" id="2.30.22.10">
    <property type="entry name" value="Head domain of nucleotide exchange factor GrpE"/>
    <property type="match status" value="1"/>
</dbReference>
<dbReference type="Pfam" id="PF01025">
    <property type="entry name" value="GrpE"/>
    <property type="match status" value="1"/>
</dbReference>
<gene>
    <name evidence="4" type="primary">grpE</name>
    <name evidence="4" type="ORF">CVV64_03010</name>
</gene>
<evidence type="ECO:0000256" key="3">
    <source>
        <dbReference type="SAM" id="Coils"/>
    </source>
</evidence>
<dbReference type="InterPro" id="IPR000740">
    <property type="entry name" value="GrpE"/>
</dbReference>
<dbReference type="EMBL" id="PGXC01000002">
    <property type="protein sequence ID" value="PKK91651.1"/>
    <property type="molecule type" value="Genomic_DNA"/>
</dbReference>
<comment type="caution">
    <text evidence="4">The sequence shown here is derived from an EMBL/GenBank/DDBJ whole genome shotgun (WGS) entry which is preliminary data.</text>
</comment>
<dbReference type="SUPFAM" id="SSF51064">
    <property type="entry name" value="Head domain of nucleotide exchange factor GrpE"/>
    <property type="match status" value="1"/>
</dbReference>
<dbReference type="Gene3D" id="1.25.40.10">
    <property type="entry name" value="Tetratricopeptide repeat domain"/>
    <property type="match status" value="1"/>
</dbReference>
<evidence type="ECO:0000256" key="1">
    <source>
        <dbReference type="ARBA" id="ARBA00023186"/>
    </source>
</evidence>
<keyword evidence="2" id="KW-0802">TPR repeat</keyword>
<feature type="coiled-coil region" evidence="3">
    <location>
        <begin position="15"/>
        <end position="255"/>
    </location>
</feature>
<proteinExistence type="predicted"/>
<dbReference type="AlphaFoldDB" id="A0A2N1PTI8"/>
<dbReference type="GO" id="GO:0051087">
    <property type="term" value="F:protein-folding chaperone binding"/>
    <property type="evidence" value="ECO:0007669"/>
    <property type="project" value="InterPro"/>
</dbReference>
<evidence type="ECO:0000313" key="5">
    <source>
        <dbReference type="Proteomes" id="UP000233256"/>
    </source>
</evidence>
<dbReference type="Proteomes" id="UP000233256">
    <property type="component" value="Unassembled WGS sequence"/>
</dbReference>
<dbReference type="InterPro" id="IPR009012">
    <property type="entry name" value="GrpE_head"/>
</dbReference>
<sequence length="676" mass="77172">MDEKFLDMDINKEFYKKLNQQIVQKDNLIRLLQKQIENLSVDQNSGADSDSANDERVRQLNSTIRDLREKLEVLQNSNTDYELSDRVESLIQDVEDRNQEIMRLKAEIERLHNDVLAGNIGNDMDPGERQALERRIKELTDRNMELQDQAQESAMLSVENNRLKLRIEELETSSSIATQPDDSEKDARIADLIAGLSDLDSENADLRESLNAAREENHRVQGDHDELTRTSAATIEELHGKIDELESRLRENASSGMETERLRSRVIELEDMLETLKLHEAMDGVTDDSSDEFRDTIDELEKRLGELVDARREADQQLEKMSVLNEKLSKKVADQSAVIEEIRGKAEEQAYEKLSKEKEGLLSQLTLMESRVQESERELVQERQSREMTEKALKEAMDTGKIVESGESRQAREELERLRLKIQKLEEERKFVSPSVASEYSGSVMADLVDLHDSLEILKGAESDAIKSRISALFAKNGIMAISSVGYPFDESLHIIGEFVRSGDYDEGTVVQELNPGFRIGDQILRKAEVVVIRNRLVCPSCDTLGREGSNYCDKCGTKLVFPTISPEASAPDEMREIGKVAAIYKNIGRSFEERGLFDKAEIQYCEALKVAPEDMDLLFHMASLYEMMGRYDDSIAIYERIRPLSMDKTRIEKVIGNLRTKLSIIDQIKKIRYDF</sequence>
<dbReference type="InterPro" id="IPR011990">
    <property type="entry name" value="TPR-like_helical_dom_sf"/>
</dbReference>
<feature type="repeat" description="TPR" evidence="2">
    <location>
        <begin position="582"/>
        <end position="615"/>
    </location>
</feature>
<dbReference type="SMART" id="SM00028">
    <property type="entry name" value="TPR"/>
    <property type="match status" value="2"/>
</dbReference>
<protein>
    <submittedName>
        <fullName evidence="4">Nucleotide exchange factor GrpE</fullName>
    </submittedName>
</protein>
<dbReference type="GO" id="GO:0000774">
    <property type="term" value="F:adenyl-nucleotide exchange factor activity"/>
    <property type="evidence" value="ECO:0007669"/>
    <property type="project" value="InterPro"/>
</dbReference>
<evidence type="ECO:0000313" key="4">
    <source>
        <dbReference type="EMBL" id="PKK91651.1"/>
    </source>
</evidence>
<evidence type="ECO:0000256" key="2">
    <source>
        <dbReference type="PROSITE-ProRule" id="PRU00339"/>
    </source>
</evidence>
<dbReference type="SUPFAM" id="SSF48452">
    <property type="entry name" value="TPR-like"/>
    <property type="match status" value="1"/>
</dbReference>
<reference evidence="4 5" key="1">
    <citation type="journal article" date="2017" name="ISME J.">
        <title>Potential for microbial H2 and metal transformations associated with novel bacteria and archaea in deep terrestrial subsurface sediments.</title>
        <authorList>
            <person name="Hernsdorf A.W."/>
            <person name="Amano Y."/>
            <person name="Miyakawa K."/>
            <person name="Ise K."/>
            <person name="Suzuki Y."/>
            <person name="Anantharaman K."/>
            <person name="Probst A."/>
            <person name="Burstein D."/>
            <person name="Thomas B.C."/>
            <person name="Banfield J.F."/>
        </authorList>
    </citation>
    <scope>NUCLEOTIDE SEQUENCE [LARGE SCALE GENOMIC DNA]</scope>
    <source>
        <strain evidence="4">HGW-Wallbacteria-1</strain>
    </source>
</reference>